<dbReference type="RefSeq" id="WP_248698230.1">
    <property type="nucleotide sequence ID" value="NZ_CABHOE010000145.1"/>
</dbReference>
<gene>
    <name evidence="1" type="ORF">NCTC9077_03206</name>
</gene>
<dbReference type="EMBL" id="UGCU01000001">
    <property type="protein sequence ID" value="STJ11491.1"/>
    <property type="molecule type" value="Genomic_DNA"/>
</dbReference>
<reference evidence="1 2" key="1">
    <citation type="submission" date="2018-06" db="EMBL/GenBank/DDBJ databases">
        <authorList>
            <consortium name="Pathogen Informatics"/>
            <person name="Doyle S."/>
        </authorList>
    </citation>
    <scope>NUCLEOTIDE SEQUENCE [LARGE SCALE GENOMIC DNA]</scope>
    <source>
        <strain evidence="1 2">NCTC9077</strain>
    </source>
</reference>
<name>A0A2Y0YTI8_ECOLX</name>
<organism evidence="1 2">
    <name type="scientific">Escherichia coli</name>
    <dbReference type="NCBI Taxonomy" id="562"/>
    <lineage>
        <taxon>Bacteria</taxon>
        <taxon>Pseudomonadati</taxon>
        <taxon>Pseudomonadota</taxon>
        <taxon>Gammaproteobacteria</taxon>
        <taxon>Enterobacterales</taxon>
        <taxon>Enterobacteriaceae</taxon>
        <taxon>Escherichia</taxon>
    </lineage>
</organism>
<evidence type="ECO:0000313" key="2">
    <source>
        <dbReference type="Proteomes" id="UP000254495"/>
    </source>
</evidence>
<protein>
    <submittedName>
        <fullName evidence="1">Uncharacterized protein</fullName>
    </submittedName>
</protein>
<proteinExistence type="predicted"/>
<dbReference type="Proteomes" id="UP000254495">
    <property type="component" value="Unassembled WGS sequence"/>
</dbReference>
<dbReference type="AlphaFoldDB" id="A0A2Y0YTI8"/>
<evidence type="ECO:0000313" key="1">
    <source>
        <dbReference type="EMBL" id="STJ11491.1"/>
    </source>
</evidence>
<accession>A0A2Y0YTI8</accession>
<sequence length="167" mass="19425">MKVKDGKGDEYDAICKKPFRINSGNITLDYLGGSCPFEINTNPERWNTIKPGRSFLLSITLNDMYAFIPGDNYYFIKSSGYKFVNDKWFTLKSINNIFLYFLNLKINCADDFFDINNFTTCDNLLLDEKKHFFINQLWAIEDEKNSIYVTPDEISISIDGDNLKLPY</sequence>